<evidence type="ECO:0000313" key="3">
    <source>
        <dbReference type="Proteomes" id="UP000280842"/>
    </source>
</evidence>
<keyword evidence="3" id="KW-1185">Reference proteome</keyword>
<organism evidence="2 3">
    <name type="scientific">Hydrogenothermus marinus</name>
    <dbReference type="NCBI Taxonomy" id="133270"/>
    <lineage>
        <taxon>Bacteria</taxon>
        <taxon>Pseudomonadati</taxon>
        <taxon>Aquificota</taxon>
        <taxon>Aquificia</taxon>
        <taxon>Aquificales</taxon>
        <taxon>Hydrogenothermaceae</taxon>
        <taxon>Hydrogenothermus</taxon>
    </lineage>
</organism>
<dbReference type="PROSITE" id="PS51257">
    <property type="entry name" value="PROKAR_LIPOPROTEIN"/>
    <property type="match status" value="1"/>
</dbReference>
<comment type="caution">
    <text evidence="2">The sequence shown here is derived from an EMBL/GenBank/DDBJ whole genome shotgun (WGS) entry which is preliminary data.</text>
</comment>
<protein>
    <recommendedName>
        <fullName evidence="4">Lipoprotein</fullName>
    </recommendedName>
</protein>
<sequence length="136" mass="15125">MRKISILILFIGFLITGCANVQNALNPTPAKFVPKTEKFGNYTFAVPANFKLKDEATLMYKSGSNIRAYLVYSGTGTIGKIVKFFDENLSKYGWTKSSELIGSSAILVYKKGNQLLLIKVEKMITATYIKMMLTCS</sequence>
<dbReference type="RefSeq" id="WP_121923563.1">
    <property type="nucleotide sequence ID" value="NZ_REFO01000014.1"/>
</dbReference>
<feature type="chain" id="PRO_5018137482" description="Lipoprotein" evidence="1">
    <location>
        <begin position="25"/>
        <end position="136"/>
    </location>
</feature>
<accession>A0A3M0B9G5</accession>
<name>A0A3M0B9G5_9AQUI</name>
<evidence type="ECO:0000313" key="2">
    <source>
        <dbReference type="EMBL" id="RMA93124.1"/>
    </source>
</evidence>
<evidence type="ECO:0008006" key="4">
    <source>
        <dbReference type="Google" id="ProtNLM"/>
    </source>
</evidence>
<dbReference type="Proteomes" id="UP000280842">
    <property type="component" value="Unassembled WGS sequence"/>
</dbReference>
<reference evidence="2 3" key="1">
    <citation type="submission" date="2018-10" db="EMBL/GenBank/DDBJ databases">
        <title>Genomic Encyclopedia of Archaeal and Bacterial Type Strains, Phase II (KMG-II): from individual species to whole genera.</title>
        <authorList>
            <person name="Goeker M."/>
        </authorList>
    </citation>
    <scope>NUCLEOTIDE SEQUENCE [LARGE SCALE GENOMIC DNA]</scope>
    <source>
        <strain evidence="2 3">VM1</strain>
    </source>
</reference>
<keyword evidence="1" id="KW-0732">Signal</keyword>
<feature type="signal peptide" evidence="1">
    <location>
        <begin position="1"/>
        <end position="24"/>
    </location>
</feature>
<evidence type="ECO:0000256" key="1">
    <source>
        <dbReference type="SAM" id="SignalP"/>
    </source>
</evidence>
<proteinExistence type="predicted"/>
<gene>
    <name evidence="2" type="ORF">CLV39_1455</name>
</gene>
<dbReference type="EMBL" id="REFO01000014">
    <property type="protein sequence ID" value="RMA93124.1"/>
    <property type="molecule type" value="Genomic_DNA"/>
</dbReference>
<dbReference type="AlphaFoldDB" id="A0A3M0B9G5"/>
<dbReference type="OrthoDB" id="15039at2"/>